<dbReference type="EMBL" id="CALSDN010000001">
    <property type="protein sequence ID" value="CAH6718952.1"/>
    <property type="molecule type" value="Genomic_DNA"/>
</dbReference>
<sequence>MVSFSCEVCNDTVVKKKLTQHTRQCHGACFTCIDCSVTFYNFDWDKHTSCITESEKYEKSLYKPKKKGPQPQKTVEKVDKPVEKVETKETKVEKKEKKDKKDKKEKSKKEKPSKLSELLSDSITLKDLLNKLPKSEKSSFKKYKVVKKDGKIILSP</sequence>
<keyword evidence="2" id="KW-1185">Reference proteome</keyword>
<gene>
    <name evidence="1" type="ORF">CLIB1444_01S18162</name>
</gene>
<proteinExistence type="predicted"/>
<evidence type="ECO:0000313" key="1">
    <source>
        <dbReference type="EMBL" id="CAH6718952.1"/>
    </source>
</evidence>
<organism evidence="1 2">
    <name type="scientific">[Candida] jaroonii</name>
    <dbReference type="NCBI Taxonomy" id="467808"/>
    <lineage>
        <taxon>Eukaryota</taxon>
        <taxon>Fungi</taxon>
        <taxon>Dikarya</taxon>
        <taxon>Ascomycota</taxon>
        <taxon>Saccharomycotina</taxon>
        <taxon>Pichiomycetes</taxon>
        <taxon>Debaryomycetaceae</taxon>
        <taxon>Yamadazyma</taxon>
    </lineage>
</organism>
<accession>A0ACA9Y1W3</accession>
<name>A0ACA9Y1W3_9ASCO</name>
<dbReference type="Proteomes" id="UP001152531">
    <property type="component" value="Unassembled WGS sequence"/>
</dbReference>
<comment type="caution">
    <text evidence="1">The sequence shown here is derived from an EMBL/GenBank/DDBJ whole genome shotgun (WGS) entry which is preliminary data.</text>
</comment>
<evidence type="ECO:0000313" key="2">
    <source>
        <dbReference type="Proteomes" id="UP001152531"/>
    </source>
</evidence>
<protein>
    <submittedName>
        <fullName evidence="1">UPF0743 protein</fullName>
    </submittedName>
</protein>
<reference evidence="1" key="1">
    <citation type="submission" date="2022-06" db="EMBL/GenBank/DDBJ databases">
        <authorList>
            <person name="Legras J.-L."/>
            <person name="Devillers H."/>
            <person name="Grondin C."/>
        </authorList>
    </citation>
    <scope>NUCLEOTIDE SEQUENCE</scope>
    <source>
        <strain evidence="1">CLIB 1444</strain>
    </source>
</reference>